<dbReference type="PROSITE" id="PS00108">
    <property type="entry name" value="PROTEIN_KINASE_ST"/>
    <property type="match status" value="1"/>
</dbReference>
<evidence type="ECO:0000256" key="4">
    <source>
        <dbReference type="ARBA" id="ARBA00022723"/>
    </source>
</evidence>
<evidence type="ECO:0000256" key="6">
    <source>
        <dbReference type="ARBA" id="ARBA00022777"/>
    </source>
</evidence>
<dbReference type="GO" id="GO:0004674">
    <property type="term" value="F:protein serine/threonine kinase activity"/>
    <property type="evidence" value="ECO:0007669"/>
    <property type="project" value="UniProtKB-KW"/>
</dbReference>
<reference evidence="16" key="1">
    <citation type="submission" date="2022-03" db="EMBL/GenBank/DDBJ databases">
        <authorList>
            <person name="Sayadi A."/>
        </authorList>
    </citation>
    <scope>NUCLEOTIDE SEQUENCE</scope>
</reference>
<dbReference type="EMBL" id="CAKOFQ010006694">
    <property type="protein sequence ID" value="CAH1961346.1"/>
    <property type="molecule type" value="Genomic_DNA"/>
</dbReference>
<dbReference type="PROSITE" id="PS00107">
    <property type="entry name" value="PROTEIN_KINASE_ATP"/>
    <property type="match status" value="1"/>
</dbReference>
<organism evidence="16 17">
    <name type="scientific">Acanthoscelides obtectus</name>
    <name type="common">Bean weevil</name>
    <name type="synonym">Bruchus obtectus</name>
    <dbReference type="NCBI Taxonomy" id="200917"/>
    <lineage>
        <taxon>Eukaryota</taxon>
        <taxon>Metazoa</taxon>
        <taxon>Ecdysozoa</taxon>
        <taxon>Arthropoda</taxon>
        <taxon>Hexapoda</taxon>
        <taxon>Insecta</taxon>
        <taxon>Pterygota</taxon>
        <taxon>Neoptera</taxon>
        <taxon>Endopterygota</taxon>
        <taxon>Coleoptera</taxon>
        <taxon>Polyphaga</taxon>
        <taxon>Cucujiformia</taxon>
        <taxon>Chrysomeloidea</taxon>
        <taxon>Chrysomelidae</taxon>
        <taxon>Bruchinae</taxon>
        <taxon>Bruchini</taxon>
        <taxon>Acanthoscelides</taxon>
    </lineage>
</organism>
<evidence type="ECO:0000256" key="3">
    <source>
        <dbReference type="ARBA" id="ARBA00022679"/>
    </source>
</evidence>
<feature type="compositionally biased region" description="Polar residues" evidence="14">
    <location>
        <begin position="511"/>
        <end position="525"/>
    </location>
</feature>
<dbReference type="Pfam" id="PF00069">
    <property type="entry name" value="Pkinase"/>
    <property type="match status" value="1"/>
</dbReference>
<dbReference type="InterPro" id="IPR050339">
    <property type="entry name" value="CC_SR_Kinase"/>
</dbReference>
<dbReference type="GO" id="GO:0005737">
    <property type="term" value="C:cytoplasm"/>
    <property type="evidence" value="ECO:0007669"/>
    <property type="project" value="TreeGrafter"/>
</dbReference>
<keyword evidence="3" id="KW-0808">Transferase</keyword>
<dbReference type="GO" id="GO:0005634">
    <property type="term" value="C:nucleus"/>
    <property type="evidence" value="ECO:0007669"/>
    <property type="project" value="TreeGrafter"/>
</dbReference>
<keyword evidence="4" id="KW-0479">Metal-binding</keyword>
<dbReference type="InterPro" id="IPR017441">
    <property type="entry name" value="Protein_kinase_ATP_BS"/>
</dbReference>
<dbReference type="GO" id="GO:0051321">
    <property type="term" value="P:meiotic cell cycle"/>
    <property type="evidence" value="ECO:0007669"/>
    <property type="project" value="TreeGrafter"/>
</dbReference>
<evidence type="ECO:0000256" key="14">
    <source>
        <dbReference type="SAM" id="MobiDB-lite"/>
    </source>
</evidence>
<accession>A0A9P0JUZ2</accession>
<keyword evidence="9" id="KW-0131">Cell cycle</keyword>
<dbReference type="Gene3D" id="3.30.200.20">
    <property type="entry name" value="Phosphorylase Kinase, domain 1"/>
    <property type="match status" value="1"/>
</dbReference>
<feature type="binding site" evidence="13">
    <location>
        <position position="111"/>
    </location>
    <ligand>
        <name>ATP</name>
        <dbReference type="ChEBI" id="CHEBI:30616"/>
    </ligand>
</feature>
<proteinExistence type="inferred from homology"/>
<feature type="region of interest" description="Disordered" evidence="14">
    <location>
        <begin position="488"/>
        <end position="559"/>
    </location>
</feature>
<evidence type="ECO:0000313" key="16">
    <source>
        <dbReference type="EMBL" id="CAH1961346.1"/>
    </source>
</evidence>
<dbReference type="InterPro" id="IPR008271">
    <property type="entry name" value="Ser/Thr_kinase_AS"/>
</dbReference>
<dbReference type="EC" id="2.7.11.1" evidence="1"/>
<keyword evidence="8" id="KW-0460">Magnesium</keyword>
<dbReference type="AlphaFoldDB" id="A0A9P0JUZ2"/>
<dbReference type="GO" id="GO:0110031">
    <property type="term" value="P:negative regulation of G2/MI transition of meiotic cell cycle"/>
    <property type="evidence" value="ECO:0007669"/>
    <property type="project" value="TreeGrafter"/>
</dbReference>
<dbReference type="InterPro" id="IPR000719">
    <property type="entry name" value="Prot_kinase_dom"/>
</dbReference>
<keyword evidence="2" id="KW-0723">Serine/threonine-protein kinase</keyword>
<comment type="caution">
    <text evidence="16">The sequence shown here is derived from an EMBL/GenBank/DDBJ whole genome shotgun (WGS) entry which is preliminary data.</text>
</comment>
<feature type="domain" description="Protein kinase" evidence="15">
    <location>
        <begin position="82"/>
        <end position="329"/>
    </location>
</feature>
<keyword evidence="17" id="KW-1185">Reference proteome</keyword>
<evidence type="ECO:0000259" key="15">
    <source>
        <dbReference type="PROSITE" id="PS50011"/>
    </source>
</evidence>
<dbReference type="PROSITE" id="PS50011">
    <property type="entry name" value="PROTEIN_KINASE_DOM"/>
    <property type="match status" value="1"/>
</dbReference>
<evidence type="ECO:0000256" key="5">
    <source>
        <dbReference type="ARBA" id="ARBA00022741"/>
    </source>
</evidence>
<sequence>MANRRRGVSLPKELQTDEKLVTKKEMAQRRSLPACPPIPNKVRRNILNVPCEKLRVLSFLSSATLSPMYDPTLGSTYLEQLFQKSYMIGQGSFGNVYLARSKIDGEDYALKSLNTNVSVKDKYAEITNNEKVGVHPNCVRFYMAWEEGVDVYLLLEHCDMSLSDLASRTDEITEDLLLNILYDICTGLDYLHKKSLVHLDIKPANILLKRGYFKIGDFGTVVDLNLPPTICKSTVSDGDAKYLAPEVLDGVYTPACDIFGLGISLLELAARVNLPTSGPIWQQMRREVLPKEFYDKEVSLGFKVIIERMLKPQHEQRPSAEKILKFSTVKIVRNRDKKAPRIDYALSHIADLLERGIINEIQVDQEPELLHEGQVDPEREVLDEGQVVPEREVLDEGQVVPDREVLDEGQVDPPLEDLPDILNNNDLFGTPPGAPDPSWVDVPDYDYLMYAMYSMDHSSFAVDHSTHAIGRKNLFNSSAKTKTHTVTSGELNDTFQASLSPQNEDGETSENHSNSQLAVHLNNSGEGMDHDAGRRYGDDMSSSTPLSSRKLLKTRMSLD</sequence>
<evidence type="ECO:0000256" key="10">
    <source>
        <dbReference type="ARBA" id="ARBA00037982"/>
    </source>
</evidence>
<dbReference type="PANTHER" id="PTHR11042:SF183">
    <property type="entry name" value="MEMBRANE-ASSOCIATED TYROSINE- AND THREONINE-SPECIFIC CDC2-INHIBITORY KINASE"/>
    <property type="match status" value="1"/>
</dbReference>
<dbReference type="SMART" id="SM00220">
    <property type="entry name" value="S_TKc"/>
    <property type="match status" value="1"/>
</dbReference>
<feature type="compositionally biased region" description="Polar residues" evidence="14">
    <location>
        <begin position="488"/>
        <end position="503"/>
    </location>
</feature>
<evidence type="ECO:0000313" key="17">
    <source>
        <dbReference type="Proteomes" id="UP001152888"/>
    </source>
</evidence>
<gene>
    <name evidence="16" type="ORF">ACAOBT_LOCUS4114</name>
</gene>
<dbReference type="InterPro" id="IPR011009">
    <property type="entry name" value="Kinase-like_dom_sf"/>
</dbReference>
<dbReference type="SUPFAM" id="SSF56112">
    <property type="entry name" value="Protein kinase-like (PK-like)"/>
    <property type="match status" value="1"/>
</dbReference>
<evidence type="ECO:0000256" key="12">
    <source>
        <dbReference type="ARBA" id="ARBA00048679"/>
    </source>
</evidence>
<dbReference type="PANTHER" id="PTHR11042">
    <property type="entry name" value="EUKARYOTIC TRANSLATION INITIATION FACTOR 2-ALPHA KINASE EIF2-ALPHA KINASE -RELATED"/>
    <property type="match status" value="1"/>
</dbReference>
<feature type="compositionally biased region" description="Basic and acidic residues" evidence="14">
    <location>
        <begin position="527"/>
        <end position="538"/>
    </location>
</feature>
<keyword evidence="5 13" id="KW-0547">Nucleotide-binding</keyword>
<dbReference type="OrthoDB" id="5337378at2759"/>
<comment type="similarity">
    <text evidence="10">Belongs to the protein kinase superfamily. Ser/Thr protein kinase family. GCN2 subfamily.</text>
</comment>
<evidence type="ECO:0000256" key="11">
    <source>
        <dbReference type="ARBA" id="ARBA00047899"/>
    </source>
</evidence>
<dbReference type="Gene3D" id="1.10.510.10">
    <property type="entry name" value="Transferase(Phosphotransferase) domain 1"/>
    <property type="match status" value="1"/>
</dbReference>
<comment type="catalytic activity">
    <reaction evidence="11">
        <text>L-threonyl-[protein] + ATP = O-phospho-L-threonyl-[protein] + ADP + H(+)</text>
        <dbReference type="Rhea" id="RHEA:46608"/>
        <dbReference type="Rhea" id="RHEA-COMP:11060"/>
        <dbReference type="Rhea" id="RHEA-COMP:11605"/>
        <dbReference type="ChEBI" id="CHEBI:15378"/>
        <dbReference type="ChEBI" id="CHEBI:30013"/>
        <dbReference type="ChEBI" id="CHEBI:30616"/>
        <dbReference type="ChEBI" id="CHEBI:61977"/>
        <dbReference type="ChEBI" id="CHEBI:456216"/>
        <dbReference type="EC" id="2.7.11.1"/>
    </reaction>
</comment>
<evidence type="ECO:0000256" key="7">
    <source>
        <dbReference type="ARBA" id="ARBA00022840"/>
    </source>
</evidence>
<dbReference type="GO" id="GO:0005524">
    <property type="term" value="F:ATP binding"/>
    <property type="evidence" value="ECO:0007669"/>
    <property type="project" value="UniProtKB-UniRule"/>
</dbReference>
<keyword evidence="7 13" id="KW-0067">ATP-binding</keyword>
<evidence type="ECO:0000256" key="9">
    <source>
        <dbReference type="ARBA" id="ARBA00023306"/>
    </source>
</evidence>
<name>A0A9P0JUZ2_ACAOB</name>
<evidence type="ECO:0000256" key="2">
    <source>
        <dbReference type="ARBA" id="ARBA00022527"/>
    </source>
</evidence>
<comment type="catalytic activity">
    <reaction evidence="12">
        <text>L-seryl-[protein] + ATP = O-phospho-L-seryl-[protein] + ADP + H(+)</text>
        <dbReference type="Rhea" id="RHEA:17989"/>
        <dbReference type="Rhea" id="RHEA-COMP:9863"/>
        <dbReference type="Rhea" id="RHEA-COMP:11604"/>
        <dbReference type="ChEBI" id="CHEBI:15378"/>
        <dbReference type="ChEBI" id="CHEBI:29999"/>
        <dbReference type="ChEBI" id="CHEBI:30616"/>
        <dbReference type="ChEBI" id="CHEBI:83421"/>
        <dbReference type="ChEBI" id="CHEBI:456216"/>
        <dbReference type="EC" id="2.7.11.1"/>
    </reaction>
</comment>
<evidence type="ECO:0000256" key="13">
    <source>
        <dbReference type="PROSITE-ProRule" id="PRU10141"/>
    </source>
</evidence>
<dbReference type="GO" id="GO:0046872">
    <property type="term" value="F:metal ion binding"/>
    <property type="evidence" value="ECO:0007669"/>
    <property type="project" value="UniProtKB-KW"/>
</dbReference>
<evidence type="ECO:0000256" key="8">
    <source>
        <dbReference type="ARBA" id="ARBA00022842"/>
    </source>
</evidence>
<protein>
    <recommendedName>
        <fullName evidence="1">non-specific serine/threonine protein kinase</fullName>
        <ecNumber evidence="1">2.7.11.1</ecNumber>
    </recommendedName>
</protein>
<keyword evidence="6" id="KW-0418">Kinase</keyword>
<evidence type="ECO:0000256" key="1">
    <source>
        <dbReference type="ARBA" id="ARBA00012513"/>
    </source>
</evidence>
<dbReference type="Proteomes" id="UP001152888">
    <property type="component" value="Unassembled WGS sequence"/>
</dbReference>